<evidence type="ECO:0000256" key="2">
    <source>
        <dbReference type="ARBA" id="ARBA00022670"/>
    </source>
</evidence>
<organism evidence="6 7">
    <name type="scientific">Actinocorallia herbida</name>
    <dbReference type="NCBI Taxonomy" id="58109"/>
    <lineage>
        <taxon>Bacteria</taxon>
        <taxon>Bacillati</taxon>
        <taxon>Actinomycetota</taxon>
        <taxon>Actinomycetes</taxon>
        <taxon>Streptosporangiales</taxon>
        <taxon>Thermomonosporaceae</taxon>
        <taxon>Actinocorallia</taxon>
    </lineage>
</organism>
<dbReference type="EMBL" id="RJKE01000001">
    <property type="protein sequence ID" value="ROO82803.1"/>
    <property type="molecule type" value="Genomic_DNA"/>
</dbReference>
<dbReference type="Pfam" id="PF00877">
    <property type="entry name" value="NLPC_P60"/>
    <property type="match status" value="1"/>
</dbReference>
<dbReference type="Proteomes" id="UP000272400">
    <property type="component" value="Unassembled WGS sequence"/>
</dbReference>
<evidence type="ECO:0000259" key="5">
    <source>
        <dbReference type="PROSITE" id="PS51935"/>
    </source>
</evidence>
<keyword evidence="2" id="KW-0645">Protease</keyword>
<accession>A0A3N1CND9</accession>
<dbReference type="SUPFAM" id="SSF54001">
    <property type="entry name" value="Cysteine proteinases"/>
    <property type="match status" value="1"/>
</dbReference>
<evidence type="ECO:0000256" key="3">
    <source>
        <dbReference type="ARBA" id="ARBA00022801"/>
    </source>
</evidence>
<comment type="caution">
    <text evidence="6">The sequence shown here is derived from an EMBL/GenBank/DDBJ whole genome shotgun (WGS) entry which is preliminary data.</text>
</comment>
<dbReference type="PANTHER" id="PTHR47359">
    <property type="entry name" value="PEPTIDOGLYCAN DL-ENDOPEPTIDASE CWLO"/>
    <property type="match status" value="1"/>
</dbReference>
<feature type="domain" description="NlpC/P60" evidence="5">
    <location>
        <begin position="257"/>
        <end position="385"/>
    </location>
</feature>
<evidence type="ECO:0000313" key="6">
    <source>
        <dbReference type="EMBL" id="ROO82803.1"/>
    </source>
</evidence>
<dbReference type="InterPro" id="IPR000064">
    <property type="entry name" value="NLP_P60_dom"/>
</dbReference>
<dbReference type="GO" id="GO:0008234">
    <property type="term" value="F:cysteine-type peptidase activity"/>
    <property type="evidence" value="ECO:0007669"/>
    <property type="project" value="UniProtKB-KW"/>
</dbReference>
<evidence type="ECO:0000313" key="7">
    <source>
        <dbReference type="Proteomes" id="UP000272400"/>
    </source>
</evidence>
<keyword evidence="3" id="KW-0378">Hydrolase</keyword>
<gene>
    <name evidence="6" type="ORF">EDD29_0287</name>
</gene>
<evidence type="ECO:0000256" key="1">
    <source>
        <dbReference type="ARBA" id="ARBA00007074"/>
    </source>
</evidence>
<proteinExistence type="inferred from homology"/>
<dbReference type="PROSITE" id="PS51935">
    <property type="entry name" value="NLPC_P60"/>
    <property type="match status" value="1"/>
</dbReference>
<keyword evidence="7" id="KW-1185">Reference proteome</keyword>
<dbReference type="OrthoDB" id="5244330at2"/>
<dbReference type="GO" id="GO:0006508">
    <property type="term" value="P:proteolysis"/>
    <property type="evidence" value="ECO:0007669"/>
    <property type="project" value="UniProtKB-KW"/>
</dbReference>
<evidence type="ECO:0000256" key="4">
    <source>
        <dbReference type="ARBA" id="ARBA00022807"/>
    </source>
</evidence>
<dbReference type="InterPro" id="IPR038765">
    <property type="entry name" value="Papain-like_cys_pep_sf"/>
</dbReference>
<sequence>MRKPGPRAVPMAIGVAIATTLAANTAMLVERSLRPAETPSVTTAAPGQLVAAADGTGTDSVAPLAKRVEPQIMVIAKGRAALPGDLAAKVAKLKGVTGVAAADGARAKLAGKEVGIFGVDPSGFRNFTPAPTAEHDGLWRNIAAGDVAVSFVLGSDGGVELDSRVPVAGAAEIDKVRVGAVATMGIGDIDAVVSKTTAKRLGMVEDNVLIVAGADKDREKLAKAVRRLVGAKTGTVRTINPSFDFKGEASGGGYLSAREIKTAIDAGMTKLGVPYVWGGESDAEGGYDCSGLLQWAFAQAGIRLPRVAADQARTGPVVPFDQARVGDLLIWANDPTAPGRISHIALYLGGDKMLVAPRTGDVIKIQTVYFNGFRGAVRINRQAAAKAAG</sequence>
<dbReference type="Gene3D" id="3.90.1720.10">
    <property type="entry name" value="endopeptidase domain like (from Nostoc punctiforme)"/>
    <property type="match status" value="1"/>
</dbReference>
<keyword evidence="4" id="KW-0788">Thiol protease</keyword>
<comment type="similarity">
    <text evidence="1">Belongs to the peptidase C40 family.</text>
</comment>
<dbReference type="RefSeq" id="WP_123661777.1">
    <property type="nucleotide sequence ID" value="NZ_RJKE01000001.1"/>
</dbReference>
<name>A0A3N1CND9_9ACTN</name>
<protein>
    <submittedName>
        <fullName evidence="6">NlpC/P60 family protein</fullName>
    </submittedName>
</protein>
<dbReference type="InterPro" id="IPR051794">
    <property type="entry name" value="PG_Endopeptidase_C40"/>
</dbReference>
<dbReference type="AlphaFoldDB" id="A0A3N1CND9"/>
<dbReference type="PANTHER" id="PTHR47359:SF3">
    <property type="entry name" value="NLP_P60 DOMAIN-CONTAINING PROTEIN-RELATED"/>
    <property type="match status" value="1"/>
</dbReference>
<reference evidence="6 7" key="1">
    <citation type="submission" date="2018-11" db="EMBL/GenBank/DDBJ databases">
        <title>Sequencing the genomes of 1000 actinobacteria strains.</title>
        <authorList>
            <person name="Klenk H.-P."/>
        </authorList>
    </citation>
    <scope>NUCLEOTIDE SEQUENCE [LARGE SCALE GENOMIC DNA]</scope>
    <source>
        <strain evidence="6 7">DSM 44254</strain>
    </source>
</reference>